<protein>
    <submittedName>
        <fullName evidence="1">Uncharacterized protein</fullName>
    </submittedName>
</protein>
<gene>
    <name evidence="1" type="ORF">AN484_24980</name>
</gene>
<sequence>MSQKKPVFVGVFNPNIGERYINLSQVIAWTLDDSKLLVTLPGTYSQNEEGQGDCEFLYFRDTDMGFDALVERLKSMSEKLWEE</sequence>
<proteinExistence type="predicted"/>
<evidence type="ECO:0000313" key="1">
    <source>
        <dbReference type="EMBL" id="OBQ37411.1"/>
    </source>
</evidence>
<reference evidence="1 2" key="1">
    <citation type="submission" date="2015-09" db="EMBL/GenBank/DDBJ databases">
        <title>Aphanizomenon flos-aquae WA102.</title>
        <authorList>
            <person name="Driscoll C."/>
        </authorList>
    </citation>
    <scope>NUCLEOTIDE SEQUENCE [LARGE SCALE GENOMIC DNA]</scope>
    <source>
        <strain evidence="1">WA102</strain>
    </source>
</reference>
<dbReference type="Proteomes" id="UP000092093">
    <property type="component" value="Unassembled WGS sequence"/>
</dbReference>
<comment type="caution">
    <text evidence="1">The sequence shown here is derived from an EMBL/GenBank/DDBJ whole genome shotgun (WGS) entry which is preliminary data.</text>
</comment>
<name>A0A1B7WJU9_APHFL</name>
<dbReference type="EMBL" id="LJOW01000264">
    <property type="protein sequence ID" value="OBQ37411.1"/>
    <property type="molecule type" value="Genomic_DNA"/>
</dbReference>
<evidence type="ECO:0000313" key="2">
    <source>
        <dbReference type="Proteomes" id="UP000092093"/>
    </source>
</evidence>
<organism evidence="1 2">
    <name type="scientific">Aphanizomenon flos-aquae WA102</name>
    <dbReference type="NCBI Taxonomy" id="1710896"/>
    <lineage>
        <taxon>Bacteria</taxon>
        <taxon>Bacillati</taxon>
        <taxon>Cyanobacteriota</taxon>
        <taxon>Cyanophyceae</taxon>
        <taxon>Nostocales</taxon>
        <taxon>Aphanizomenonaceae</taxon>
        <taxon>Aphanizomenon</taxon>
    </lineage>
</organism>
<dbReference type="AlphaFoldDB" id="A0A1B7WJU9"/>
<accession>A0A1B7WJU9</accession>